<dbReference type="RefSeq" id="WP_003824109.1">
    <property type="nucleotide sequence ID" value="NZ_CAJPRZ010000014.1"/>
</dbReference>
<dbReference type="GeneID" id="60769821"/>
<evidence type="ECO:0000259" key="1">
    <source>
        <dbReference type="Pfam" id="PF01402"/>
    </source>
</evidence>
<dbReference type="AlphaFoldDB" id="A0A8B4G5Q2"/>
<evidence type="ECO:0000313" key="2">
    <source>
        <dbReference type="EMBL" id="SNW08235.1"/>
    </source>
</evidence>
<protein>
    <recommendedName>
        <fullName evidence="1">Ribbon-helix-helix protein CopG domain-containing protein</fullName>
    </recommendedName>
</protein>
<dbReference type="EMBL" id="LT906482">
    <property type="protein sequence ID" value="SNW08235.1"/>
    <property type="molecule type" value="Genomic_DNA"/>
</dbReference>
<dbReference type="GO" id="GO:0006355">
    <property type="term" value="P:regulation of DNA-templated transcription"/>
    <property type="evidence" value="ECO:0007669"/>
    <property type="project" value="InterPro"/>
</dbReference>
<proteinExistence type="predicted"/>
<dbReference type="Pfam" id="PF01402">
    <property type="entry name" value="RHH_1"/>
    <property type="match status" value="1"/>
</dbReference>
<dbReference type="Proteomes" id="UP000215465">
    <property type="component" value="Chromosome 1"/>
</dbReference>
<evidence type="ECO:0000313" key="3">
    <source>
        <dbReference type="Proteomes" id="UP000215465"/>
    </source>
</evidence>
<sequence length="60" mass="6581">MKKLTQADYTKKYLEKHGIVQKKFNLDPETVALLERLAAARGESQTAVVKAALQALSAGH</sequence>
<organism evidence="2 3">
    <name type="scientific">Eikenella corrodens</name>
    <dbReference type="NCBI Taxonomy" id="539"/>
    <lineage>
        <taxon>Bacteria</taxon>
        <taxon>Pseudomonadati</taxon>
        <taxon>Pseudomonadota</taxon>
        <taxon>Betaproteobacteria</taxon>
        <taxon>Neisseriales</taxon>
        <taxon>Neisseriaceae</taxon>
        <taxon>Eikenella</taxon>
    </lineage>
</organism>
<name>A0A8B4G5Q2_EIKCO</name>
<gene>
    <name evidence="2" type="ORF">SAMEA4412678_00928</name>
</gene>
<reference evidence="2 3" key="1">
    <citation type="submission" date="2017-06" db="EMBL/GenBank/DDBJ databases">
        <authorList>
            <consortium name="Pathogen Informatics"/>
        </authorList>
    </citation>
    <scope>NUCLEOTIDE SEQUENCE [LARGE SCALE GENOMIC DNA]</scope>
    <source>
        <strain evidence="2 3">NCTC10596</strain>
    </source>
</reference>
<feature type="domain" description="Ribbon-helix-helix protein CopG" evidence="1">
    <location>
        <begin position="25"/>
        <end position="55"/>
    </location>
</feature>
<dbReference type="InterPro" id="IPR002145">
    <property type="entry name" value="CopG"/>
</dbReference>
<accession>A0A8B4G5Q2</accession>
<dbReference type="KEGG" id="ecor:SAMEA4412678_0928"/>